<keyword evidence="6 8" id="KW-0808">Transferase</keyword>
<dbReference type="SFLD" id="SFLDF00343">
    <property type="entry name" value="aminofutalosine_synthase_(mqnE"/>
    <property type="match status" value="1"/>
</dbReference>
<dbReference type="SFLD" id="SFLDG01064">
    <property type="entry name" value="F420__menaquinone_cofactor_bio"/>
    <property type="match status" value="1"/>
</dbReference>
<keyword evidence="5 6" id="KW-0411">Iron-sulfur</keyword>
<dbReference type="InterPro" id="IPR013785">
    <property type="entry name" value="Aldolase_TIM"/>
</dbReference>
<feature type="domain" description="Radical SAM core" evidence="7">
    <location>
        <begin position="50"/>
        <end position="285"/>
    </location>
</feature>
<evidence type="ECO:0000256" key="5">
    <source>
        <dbReference type="ARBA" id="ARBA00023014"/>
    </source>
</evidence>
<dbReference type="InterPro" id="IPR022432">
    <property type="entry name" value="MqnE"/>
</dbReference>
<keyword evidence="3 6" id="KW-0479">Metal-binding</keyword>
<dbReference type="Pfam" id="PF04055">
    <property type="entry name" value="Radical_SAM"/>
    <property type="match status" value="1"/>
</dbReference>
<comment type="cofactor">
    <cofactor evidence="6">
        <name>[4Fe-4S] cluster</name>
        <dbReference type="ChEBI" id="CHEBI:49883"/>
    </cofactor>
    <text evidence="6">Binds 1 [4Fe-4S] cluster. The cluster is coordinated with 3 cysteines and an exchangeable S-adenosyl-L-methionine.</text>
</comment>
<gene>
    <name evidence="6" type="primary">mqnE</name>
    <name evidence="8" type="ORF">J2S01_001617</name>
</gene>
<proteinExistence type="inferred from homology"/>
<protein>
    <recommendedName>
        <fullName evidence="6">Aminodeoxyfutalosine synthase</fullName>
        <shortName evidence="6">AFL synthase</shortName>
        <shortName evidence="6">Aminofutalosine synthase</shortName>
        <ecNumber evidence="6">2.5.1.120</ecNumber>
    </recommendedName>
    <alternativeName>
        <fullName evidence="6">Menaquinone biosynthetic enzyme MqnE</fullName>
    </alternativeName>
</protein>
<evidence type="ECO:0000313" key="9">
    <source>
        <dbReference type="Proteomes" id="UP001239167"/>
    </source>
</evidence>
<keyword evidence="1 6" id="KW-0004">4Fe-4S</keyword>
<evidence type="ECO:0000256" key="3">
    <source>
        <dbReference type="ARBA" id="ARBA00022723"/>
    </source>
</evidence>
<comment type="pathway">
    <text evidence="6">Quinol/quinone metabolism; menaquinone biosynthesis.</text>
</comment>
<dbReference type="SUPFAM" id="SSF102114">
    <property type="entry name" value="Radical SAM enzymes"/>
    <property type="match status" value="1"/>
</dbReference>
<evidence type="ECO:0000313" key="8">
    <source>
        <dbReference type="EMBL" id="MDQ0203898.1"/>
    </source>
</evidence>
<accession>A0ABT9Y7U2</accession>
<dbReference type="InterPro" id="IPR020050">
    <property type="entry name" value="FO_synthase_su2"/>
</dbReference>
<dbReference type="HAMAP" id="MF_00993">
    <property type="entry name" value="MqnE"/>
    <property type="match status" value="1"/>
</dbReference>
<dbReference type="RefSeq" id="WP_307224046.1">
    <property type="nucleotide sequence ID" value="NZ_CP116940.1"/>
</dbReference>
<dbReference type="PANTHER" id="PTHR43076:SF7">
    <property type="entry name" value="AMINODEOXYFUTALOSINE SYNTHASE"/>
    <property type="match status" value="1"/>
</dbReference>
<dbReference type="PANTHER" id="PTHR43076">
    <property type="entry name" value="FO SYNTHASE (COFH)"/>
    <property type="match status" value="1"/>
</dbReference>
<dbReference type="GO" id="GO:0102573">
    <property type="term" value="F:aminodeoxyfutalosine synthase activity"/>
    <property type="evidence" value="ECO:0007669"/>
    <property type="project" value="UniProtKB-EC"/>
</dbReference>
<evidence type="ECO:0000256" key="1">
    <source>
        <dbReference type="ARBA" id="ARBA00022485"/>
    </source>
</evidence>
<comment type="caution">
    <text evidence="8">The sequence shown here is derived from an EMBL/GenBank/DDBJ whole genome shotgun (WGS) entry which is preliminary data.</text>
</comment>
<comment type="similarity">
    <text evidence="6">Belongs to the radical SAM superfamily. MqnE family.</text>
</comment>
<dbReference type="PROSITE" id="PS51918">
    <property type="entry name" value="RADICAL_SAM"/>
    <property type="match status" value="1"/>
</dbReference>
<keyword evidence="9" id="KW-1185">Reference proteome</keyword>
<comment type="function">
    <text evidence="6">Radical SAM enzyme that catalyzes the addition of the adenosyl radical to the double bond of 3-[(1-carboxyvinyl)oxy]benzoate, leading to aminodeoxyfutalosine (AFL), a key intermediate in the formation of menaquinone (MK, vitamin K2) from chorismate.</text>
</comment>
<dbReference type="EMBL" id="JAUSUE010000010">
    <property type="protein sequence ID" value="MDQ0203898.1"/>
    <property type="molecule type" value="Genomic_DNA"/>
</dbReference>
<dbReference type="NCBIfam" id="TIGR00423">
    <property type="entry name" value="CofH family radical SAM protein"/>
    <property type="match status" value="1"/>
</dbReference>
<keyword evidence="6" id="KW-0474">Menaquinone biosynthesis</keyword>
<dbReference type="EC" id="2.5.1.120" evidence="6"/>
<dbReference type="Gene3D" id="3.20.20.70">
    <property type="entry name" value="Aldolase class I"/>
    <property type="match status" value="1"/>
</dbReference>
<dbReference type="InterPro" id="IPR034405">
    <property type="entry name" value="F420"/>
</dbReference>
<dbReference type="SFLD" id="SFLDG01389">
    <property type="entry name" value="menaquinone_synthsis_involved"/>
    <property type="match status" value="1"/>
</dbReference>
<dbReference type="SFLD" id="SFLDS00029">
    <property type="entry name" value="Radical_SAM"/>
    <property type="match status" value="1"/>
</dbReference>
<feature type="binding site" evidence="6">
    <location>
        <position position="68"/>
    </location>
    <ligand>
        <name>[4Fe-4S] cluster</name>
        <dbReference type="ChEBI" id="CHEBI:49883"/>
        <note>4Fe-4S-S-AdoMet</note>
    </ligand>
</feature>
<keyword evidence="2 6" id="KW-0949">S-adenosyl-L-methionine</keyword>
<evidence type="ECO:0000256" key="2">
    <source>
        <dbReference type="ARBA" id="ARBA00022691"/>
    </source>
</evidence>
<name>A0ABT9Y7U2_9FIRM</name>
<dbReference type="SFLD" id="SFLDF00342">
    <property type="entry name" value="cyclic_dehypoxanthine_futalosi"/>
    <property type="match status" value="1"/>
</dbReference>
<feature type="binding site" evidence="6">
    <location>
        <position position="64"/>
    </location>
    <ligand>
        <name>[4Fe-4S] cluster</name>
        <dbReference type="ChEBI" id="CHEBI:49883"/>
        <note>4Fe-4S-S-AdoMet</note>
    </ligand>
</feature>
<comment type="catalytic activity">
    <reaction evidence="6">
        <text>3-[(1-carboxyvinyl)-oxy]benzoate + S-adenosyl-L-methionine + H2O = 6-amino-6-deoxyfutalosine + hydrogencarbonate + L-methionine + H(+)</text>
        <dbReference type="Rhea" id="RHEA:33075"/>
        <dbReference type="ChEBI" id="CHEBI:15377"/>
        <dbReference type="ChEBI" id="CHEBI:15378"/>
        <dbReference type="ChEBI" id="CHEBI:17544"/>
        <dbReference type="ChEBI" id="CHEBI:57844"/>
        <dbReference type="ChEBI" id="CHEBI:59789"/>
        <dbReference type="ChEBI" id="CHEBI:64286"/>
        <dbReference type="ChEBI" id="CHEBI:76981"/>
        <dbReference type="EC" id="2.5.1.120"/>
    </reaction>
</comment>
<evidence type="ECO:0000256" key="4">
    <source>
        <dbReference type="ARBA" id="ARBA00023004"/>
    </source>
</evidence>
<organism evidence="8 9">
    <name type="scientific">Pectinatus haikarae</name>
    <dbReference type="NCBI Taxonomy" id="349096"/>
    <lineage>
        <taxon>Bacteria</taxon>
        <taxon>Bacillati</taxon>
        <taxon>Bacillota</taxon>
        <taxon>Negativicutes</taxon>
        <taxon>Selenomonadales</taxon>
        <taxon>Selenomonadaceae</taxon>
        <taxon>Pectinatus</taxon>
    </lineage>
</organism>
<evidence type="ECO:0000256" key="6">
    <source>
        <dbReference type="HAMAP-Rule" id="MF_00993"/>
    </source>
</evidence>
<dbReference type="InterPro" id="IPR007197">
    <property type="entry name" value="rSAM"/>
</dbReference>
<reference evidence="8 9" key="1">
    <citation type="submission" date="2023-07" db="EMBL/GenBank/DDBJ databases">
        <title>Genomic Encyclopedia of Type Strains, Phase IV (KMG-IV): sequencing the most valuable type-strain genomes for metagenomic binning, comparative biology and taxonomic classification.</title>
        <authorList>
            <person name="Goeker M."/>
        </authorList>
    </citation>
    <scope>NUCLEOTIDE SEQUENCE [LARGE SCALE GENOMIC DNA]</scope>
    <source>
        <strain evidence="8 9">DSM 16980</strain>
    </source>
</reference>
<evidence type="ECO:0000259" key="7">
    <source>
        <dbReference type="PROSITE" id="PS51918"/>
    </source>
</evidence>
<dbReference type="Proteomes" id="UP001239167">
    <property type="component" value="Unassembled WGS sequence"/>
</dbReference>
<dbReference type="PIRSF" id="PIRSF004762">
    <property type="entry name" value="CHP00423"/>
    <property type="match status" value="1"/>
</dbReference>
<dbReference type="Pfam" id="PF19288">
    <property type="entry name" value="CofH_C"/>
    <property type="match status" value="1"/>
</dbReference>
<dbReference type="InterPro" id="IPR045567">
    <property type="entry name" value="CofH/MnqC-like_C"/>
</dbReference>
<feature type="binding site" evidence="6">
    <location>
        <position position="71"/>
    </location>
    <ligand>
        <name>[4Fe-4S] cluster</name>
        <dbReference type="ChEBI" id="CHEBI:49883"/>
        <note>4Fe-4S-S-AdoMet</note>
    </ligand>
</feature>
<keyword evidence="4 6" id="KW-0408">Iron</keyword>
<sequence>MDELTRARQKACAGSRLSFDEALLLYRKASLLELGQWARAAKERHSGKNVYYNINRHINLSNTCTALCPLCAFSAKQGDARGYILSPEKVAEMISRAMQETPGLTEIHIVSSLCPDTNFSYYTDILHTVRKLLPHVHIQAFTPAEIIYFTKISGLSIKEVLQHLKDAGLSSLPGGGAEILDDSVRQIICPDKASSAEWIETMKTAHSMGIPTNSSILYGHIETTEQRLAHLFKLRAIQDETGGFGAFVSFPFYPQNTKLAELYTIKPLTAWENLKFIALSRLVLDNIDHIKAFWIMLSEEIAQLSLAFGADDLDGTVGEEKIIHAAGAKSGSIMTRKKLNDMIVQAGYIPAERDSLYNIIKQAVPS</sequence>
<dbReference type="InterPro" id="IPR058240">
    <property type="entry name" value="rSAM_sf"/>
</dbReference>